<reference evidence="15" key="2">
    <citation type="submission" date="2025-08" db="UniProtKB">
        <authorList>
            <consortium name="Ensembl"/>
        </authorList>
    </citation>
    <scope>IDENTIFICATION</scope>
</reference>
<keyword evidence="9" id="KW-0175">Coiled coil</keyword>
<keyword evidence="4" id="KW-0493">Microtubule</keyword>
<dbReference type="Pfam" id="PF17681">
    <property type="entry name" value="GCP_N_terminal"/>
    <property type="match status" value="1"/>
</dbReference>
<dbReference type="FunFam" id="1.20.120.1900:FF:000004">
    <property type="entry name" value="gamma-tubulin complex component 6 isoform X1"/>
    <property type="match status" value="1"/>
</dbReference>
<comment type="subunit">
    <text evidence="8">Component of the gamma-tubulin ring complex (gTuRC) consisting of TUBGCP2, TUBGCP3, TUBGCP4, TUBGCP5 and TUBGCP6 and gamma-tubulin TUBG1 or TUBG2. TUBGCP2, TUBGCP3, TUBGCP4, TUBGCP5 and TUBGCP6 assemble in a 5:5:2:1:1 stoichiometry; each is associated with a gamma-tubulin, thereby arranging 14 gamma-tubulins in a helical manner. Gamma-tubulin at the first position is blocked by TUBGCP3 at the last position, allowing 13 protafilaments to grow into a microtubule. The gTuRC (via TUBGCP3 and TUBGCP6) interacts with ACTB and MZT1; the interactions form a luminal bridge that stabilizes the initial structure during complex assembly. The gTuRC (via TUBGCP2) interacts with MZT2A/MZT2B and CDK5RAP2 (via CM1 motif); the interactions play a role in gTuRC activation.</text>
</comment>
<dbReference type="CDD" id="cd22249">
    <property type="entry name" value="UDM1_RNF168_RNF169-like"/>
    <property type="match status" value="1"/>
</dbReference>
<reference evidence="15" key="1">
    <citation type="submission" date="2020-07" db="EMBL/GenBank/DDBJ databases">
        <title>A long reads based de novo assembly of the rainbow trout Arlee double haploid line genome.</title>
        <authorList>
            <person name="Gao G."/>
            <person name="Palti Y."/>
        </authorList>
    </citation>
    <scope>NUCLEOTIDE SEQUENCE [LARGE SCALE GENOMIC DNA]</scope>
</reference>
<dbReference type="GeneTree" id="ENSGT00940000157810"/>
<accession>A0A8C7S7R0</accession>
<evidence type="ECO:0000259" key="12">
    <source>
        <dbReference type="Pfam" id="PF04130"/>
    </source>
</evidence>
<keyword evidence="11" id="KW-0732">Signal</keyword>
<dbReference type="Pfam" id="PF04130">
    <property type="entry name" value="GCP_C_terminal"/>
    <property type="match status" value="1"/>
</dbReference>
<dbReference type="GO" id="GO:0043015">
    <property type="term" value="F:gamma-tubulin binding"/>
    <property type="evidence" value="ECO:0007669"/>
    <property type="project" value="InterPro"/>
</dbReference>
<gene>
    <name evidence="15" type="primary">tubgcp6</name>
</gene>
<dbReference type="GO" id="GO:0005813">
    <property type="term" value="C:centrosome"/>
    <property type="evidence" value="ECO:0007669"/>
    <property type="project" value="UniProtKB-SubCell"/>
</dbReference>
<comment type="similarity">
    <text evidence="2">Belongs to the TUBGCP family.</text>
</comment>
<keyword evidence="3" id="KW-0963">Cytoplasm</keyword>
<dbReference type="GO" id="GO:0000278">
    <property type="term" value="P:mitotic cell cycle"/>
    <property type="evidence" value="ECO:0007669"/>
    <property type="project" value="TreeGrafter"/>
</dbReference>
<organism evidence="15 16">
    <name type="scientific">Oncorhynchus mykiss</name>
    <name type="common">Rainbow trout</name>
    <name type="synonym">Salmo gairdneri</name>
    <dbReference type="NCBI Taxonomy" id="8022"/>
    <lineage>
        <taxon>Eukaryota</taxon>
        <taxon>Metazoa</taxon>
        <taxon>Chordata</taxon>
        <taxon>Craniata</taxon>
        <taxon>Vertebrata</taxon>
        <taxon>Euteleostomi</taxon>
        <taxon>Actinopterygii</taxon>
        <taxon>Neopterygii</taxon>
        <taxon>Teleostei</taxon>
        <taxon>Protacanthopterygii</taxon>
        <taxon>Salmoniformes</taxon>
        <taxon>Salmonidae</taxon>
        <taxon>Salmoninae</taxon>
        <taxon>Oncorhynchus</taxon>
    </lineage>
</organism>
<evidence type="ECO:0000259" key="14">
    <source>
        <dbReference type="Pfam" id="PF19340"/>
    </source>
</evidence>
<feature type="coiled-coil region" evidence="9">
    <location>
        <begin position="694"/>
        <end position="746"/>
    </location>
</feature>
<dbReference type="GO" id="GO:0051225">
    <property type="term" value="P:spindle assembly"/>
    <property type="evidence" value="ECO:0007669"/>
    <property type="project" value="TreeGrafter"/>
</dbReference>
<evidence type="ECO:0000256" key="4">
    <source>
        <dbReference type="ARBA" id="ARBA00022701"/>
    </source>
</evidence>
<feature type="domain" description="Gamma tubulin complex component C-terminal" evidence="12">
    <location>
        <begin position="1304"/>
        <end position="1603"/>
    </location>
</feature>
<evidence type="ECO:0000256" key="3">
    <source>
        <dbReference type="ARBA" id="ARBA00022490"/>
    </source>
</evidence>
<comment type="subcellular location">
    <subcellularLocation>
        <location evidence="1">Cytoplasm</location>
        <location evidence="1">Cytoskeleton</location>
        <location evidence="1">Microtubule organizing center</location>
        <location evidence="1">Centrosome</location>
    </subcellularLocation>
</comment>
<comment type="function">
    <text evidence="7">Component of the gamma-tubulin ring complex (gTuRC) which mediates microtubule nucleation. The gTuRC regulates the minus-end nucleation of alpha-beta tubulin heterodimers that grow into microtubule protafilaments, a critical step in centrosome duplication and spindle formation.</text>
</comment>
<dbReference type="PANTHER" id="PTHR19302:SF70">
    <property type="entry name" value="GAMMA-TUBULIN COMPLEX COMPONENT 6"/>
    <property type="match status" value="1"/>
</dbReference>
<dbReference type="GO" id="GO:0051321">
    <property type="term" value="P:meiotic cell cycle"/>
    <property type="evidence" value="ECO:0007669"/>
    <property type="project" value="TreeGrafter"/>
</dbReference>
<evidence type="ECO:0000256" key="7">
    <source>
        <dbReference type="ARBA" id="ARBA00093416"/>
    </source>
</evidence>
<dbReference type="InterPro" id="IPR040457">
    <property type="entry name" value="GCP_C"/>
</dbReference>
<dbReference type="Ensembl" id="ENSOMYT00000067966.2">
    <property type="protein sequence ID" value="ENSOMYP00000062410.2"/>
    <property type="gene ID" value="ENSOMYG00000028793.2"/>
</dbReference>
<dbReference type="Gene3D" id="1.20.120.1900">
    <property type="entry name" value="Gamma-tubulin complex, C-terminal domain"/>
    <property type="match status" value="1"/>
</dbReference>
<dbReference type="GO" id="GO:0000922">
    <property type="term" value="C:spindle pole"/>
    <property type="evidence" value="ECO:0007669"/>
    <property type="project" value="InterPro"/>
</dbReference>
<proteinExistence type="inferred from homology"/>
<sequence>MAWIFITELLGSLCDSSLTGVSWKRRALGGVSREGVRRTLRKRAYGALLSKLFQEGSPKGLLSVPSATSTTPPRNKLLMISFDLRVAGCQDEAERLEEQLGRLSEGPASGLKELDSVLELLVQLTGSAPPPPASFSRDYMRRERPVLRRPPLGGYQSEELQRLEARAWALMCGEEWGSLKGLCGTLGLMDAPPGTGLLALRRRSDVEEKFEKETRMSLFGALQHSRTSDLDIRLNLPPVPSNADVTGLAIRVPPCLDQLEDEGFQSASNLTPDSQSEPSPSPELDVWDALRTFEPGRRRCWESVGCPPGKREFPYLTEGGREAFDQLYRLWEGEMRVVCSASPSPLLPLPLDCQTQLVSDLLNVLIGVASTTFPLNQVCVNFDVRPGVCVSGASPESVSRLLGELAQYGTHYLRLSRFVLQSAQKRGLVFQAFTGGLRKYLHYYRACVLSTPPTLSLLTIGFLFRKVGRQLRYLSELCCVDGASGVGQATFPVGVTLLSYLYNEAQSNCSNENYPVLLSLLKSSCEPYTRFVSDWVYSGVFRDVYGEFMIQVNEDYLSFRDKHFWAQGYTLISRDVEDCVPVFLRHIANDVYVCGKTINLLKICCPQHYICWSELPVPRIAVTFSLQEVEEIERDCAVYRGRMERIAKHSATSREEQVLEWAKYCVCTVGGNQPAVLPLSPPAGRQVSQRLAEEAKKRERFEELRQHLDLARRKEQEDEFSFARELRDREKRLQALEEQLEIRARKELIAQYSHLSEEAAKREWRAMWRVQRMRLDDFRAQFLQQDQQETEVRANPGPPSPPIHSPSTPHHETRPHPRHRPASGPGPTGNWVGPPGGSSEMEKLDCVGAEEQMAGSLREASASYTPEQGHDSGYHPGQASPSLSGPSSVYELPTSNIQGHASDAHIKVGEHVSDVEAPLPSQNVHGHSSDANIKVGEFVSEVTAPLPTANIHGHASDAHIKVGDHVSEVVASLFTQNIHGHASDSHIKVGEHMSEEVASIHTQNIHGHSSDTHFKAGEFVLDAEPSRPRWSKHGHASDCTLQVGCVMSGTEPVLSPLPGSTYGHSSESTLGIGCVVSGVELLHAPLPGSDFGHASDSTLGGGCVVSGTVTLPSPIPGSDYGHSSDSAMGGGCVISGIEPVRAPLPGSNFGQSSDSTLGTGCVVSGVSPLPSPIPGSIYGHSSDSALGGGSGLALSPGESSEREYLRSLAAQYQVEQYEDCYGLMSESPLAPECHPLHQVTRGPWGLPVDPSLRRATDTTVVQLSGMVSLHVLMKHSVTTPLITHVSLVNKAVVDYYFVELGVERHFEALRHFLLMEDGEFAQSLSDLIFEKMGSGQTPGELLTPLVLNSILSKALQYSLHGDSSLAPNFTFALRFLPETFHPHAPDALNCLELRYKVDWPLNIIITDSCMNKYNRLFSFLLQLKHMVWSLRDVWFHLKRTALVKGAGRSVQFRQLQLYRHEMQHFVKVIQGYIANQILQVSWLEFTTKLASASDLDAIHRTHADYLNRAIFRGLLTEKAAPVMNIIHSIFSLILKFRAQLIAQPWDSQQGEAVHPSFIAMQQSYNTFKYYSHFLFKVVTKLVNRGYQPHLEDFLLRINFNNYYKDS</sequence>
<feature type="domain" description="Gamma-tubulin complex component 6 N-terminal" evidence="14">
    <location>
        <begin position="31"/>
        <end position="350"/>
    </location>
</feature>
<evidence type="ECO:0000256" key="2">
    <source>
        <dbReference type="ARBA" id="ARBA00010337"/>
    </source>
</evidence>
<dbReference type="InterPro" id="IPR041470">
    <property type="entry name" value="GCP_N"/>
</dbReference>
<dbReference type="GO" id="GO:0000930">
    <property type="term" value="C:gamma-tubulin complex"/>
    <property type="evidence" value="ECO:0007669"/>
    <property type="project" value="TreeGrafter"/>
</dbReference>
<keyword evidence="16" id="KW-1185">Reference proteome</keyword>
<evidence type="ECO:0000256" key="5">
    <source>
        <dbReference type="ARBA" id="ARBA00023212"/>
    </source>
</evidence>
<evidence type="ECO:0000256" key="9">
    <source>
        <dbReference type="SAM" id="Coils"/>
    </source>
</evidence>
<dbReference type="GO" id="GO:0031122">
    <property type="term" value="P:cytoplasmic microtubule organization"/>
    <property type="evidence" value="ECO:0007669"/>
    <property type="project" value="TreeGrafter"/>
</dbReference>
<evidence type="ECO:0000256" key="10">
    <source>
        <dbReference type="SAM" id="MobiDB-lite"/>
    </source>
</evidence>
<evidence type="ECO:0000313" key="16">
    <source>
        <dbReference type="Proteomes" id="UP000694395"/>
    </source>
</evidence>
<feature type="chain" id="PRO_5035457003" description="Gamma-tubulin complex component 6" evidence="11">
    <location>
        <begin position="17"/>
        <end position="1606"/>
    </location>
</feature>
<dbReference type="PANTHER" id="PTHR19302">
    <property type="entry name" value="GAMMA TUBULIN COMPLEX PROTEIN"/>
    <property type="match status" value="1"/>
</dbReference>
<feature type="region of interest" description="Disordered" evidence="10">
    <location>
        <begin position="787"/>
        <end position="894"/>
    </location>
</feature>
<dbReference type="Pfam" id="PF19340">
    <property type="entry name" value="GCP6_N"/>
    <property type="match status" value="1"/>
</dbReference>
<keyword evidence="5" id="KW-0206">Cytoskeleton</keyword>
<feature type="signal peptide" evidence="11">
    <location>
        <begin position="1"/>
        <end position="16"/>
    </location>
</feature>
<evidence type="ECO:0000313" key="15">
    <source>
        <dbReference type="Ensembl" id="ENSOMYP00000062410.2"/>
    </source>
</evidence>
<dbReference type="Proteomes" id="UP000694395">
    <property type="component" value="Chromosome 2"/>
</dbReference>
<evidence type="ECO:0000256" key="6">
    <source>
        <dbReference type="ARBA" id="ARBA00071901"/>
    </source>
</evidence>
<dbReference type="GO" id="GO:0007020">
    <property type="term" value="P:microtubule nucleation"/>
    <property type="evidence" value="ECO:0007669"/>
    <property type="project" value="InterPro"/>
</dbReference>
<feature type="compositionally biased region" description="Polar residues" evidence="10">
    <location>
        <begin position="879"/>
        <end position="894"/>
    </location>
</feature>
<evidence type="ECO:0000256" key="11">
    <source>
        <dbReference type="SAM" id="SignalP"/>
    </source>
</evidence>
<evidence type="ECO:0000259" key="13">
    <source>
        <dbReference type="Pfam" id="PF17681"/>
    </source>
</evidence>
<dbReference type="InterPro" id="IPR007259">
    <property type="entry name" value="GCP"/>
</dbReference>
<name>A0A8C7S7R0_ONCMY</name>
<dbReference type="GO" id="GO:0005874">
    <property type="term" value="C:microtubule"/>
    <property type="evidence" value="ECO:0007669"/>
    <property type="project" value="UniProtKB-KW"/>
</dbReference>
<dbReference type="InterPro" id="IPR042241">
    <property type="entry name" value="GCP_C_sf"/>
</dbReference>
<feature type="domain" description="Gamma tubulin complex component protein N-terminal" evidence="13">
    <location>
        <begin position="358"/>
        <end position="610"/>
    </location>
</feature>
<evidence type="ECO:0000256" key="8">
    <source>
        <dbReference type="ARBA" id="ARBA00093551"/>
    </source>
</evidence>
<dbReference type="GO" id="GO:0051011">
    <property type="term" value="F:microtubule minus-end binding"/>
    <property type="evidence" value="ECO:0007669"/>
    <property type="project" value="TreeGrafter"/>
</dbReference>
<dbReference type="InterPro" id="IPR045818">
    <property type="entry name" value="GCP6_N"/>
</dbReference>
<reference evidence="15" key="3">
    <citation type="submission" date="2025-09" db="UniProtKB">
        <authorList>
            <consortium name="Ensembl"/>
        </authorList>
    </citation>
    <scope>IDENTIFICATION</scope>
</reference>
<evidence type="ECO:0000256" key="1">
    <source>
        <dbReference type="ARBA" id="ARBA00004300"/>
    </source>
</evidence>
<protein>
    <recommendedName>
        <fullName evidence="6">Gamma-tubulin complex component 6</fullName>
    </recommendedName>
</protein>